<dbReference type="OMA" id="TIVENSW"/>
<dbReference type="Pfam" id="PF14223">
    <property type="entry name" value="Retrotran_gag_2"/>
    <property type="match status" value="1"/>
</dbReference>
<dbReference type="Proteomes" id="UP000014500">
    <property type="component" value="Unassembled WGS sequence"/>
</dbReference>
<dbReference type="PANTHER" id="PTHR35317:SF40">
    <property type="entry name" value="CCHC-TYPE DOMAIN-CONTAINING PROTEIN"/>
    <property type="match status" value="1"/>
</dbReference>
<dbReference type="SUPFAM" id="SSF57756">
    <property type="entry name" value="Retrovirus zinc finger-like domains"/>
    <property type="match status" value="1"/>
</dbReference>
<name>T1IMI2_STRMM</name>
<organism evidence="3 4">
    <name type="scientific">Strigamia maritima</name>
    <name type="common">European centipede</name>
    <name type="synonym">Geophilus maritimus</name>
    <dbReference type="NCBI Taxonomy" id="126957"/>
    <lineage>
        <taxon>Eukaryota</taxon>
        <taxon>Metazoa</taxon>
        <taxon>Ecdysozoa</taxon>
        <taxon>Arthropoda</taxon>
        <taxon>Myriapoda</taxon>
        <taxon>Chilopoda</taxon>
        <taxon>Pleurostigmophora</taxon>
        <taxon>Geophilomorpha</taxon>
        <taxon>Linotaeniidae</taxon>
        <taxon>Strigamia</taxon>
    </lineage>
</organism>
<keyword evidence="1" id="KW-0863">Zinc-finger</keyword>
<dbReference type="SMART" id="SM00343">
    <property type="entry name" value="ZnF_C2HC"/>
    <property type="match status" value="1"/>
</dbReference>
<accession>T1IMI2</accession>
<dbReference type="EMBL" id="JH431049">
    <property type="status" value="NOT_ANNOTATED_CDS"/>
    <property type="molecule type" value="Genomic_DNA"/>
</dbReference>
<evidence type="ECO:0000313" key="4">
    <source>
        <dbReference type="Proteomes" id="UP000014500"/>
    </source>
</evidence>
<dbReference type="InterPro" id="IPR001878">
    <property type="entry name" value="Znf_CCHC"/>
</dbReference>
<keyword evidence="1" id="KW-0479">Metal-binding</keyword>
<dbReference type="EnsemblMetazoa" id="SMAR002186-RA">
    <property type="protein sequence ID" value="SMAR002186-PA"/>
    <property type="gene ID" value="SMAR002186"/>
</dbReference>
<sequence length="302" mass="35450">MPKTIVENSWIRVICGREQYILWFRVPWDPLRAPYYTSLAMSKDKYTSAASRIELLDKLNYDSWKLNIKLPLEEFDLFCFTDETGSARLLKATATEAEIKKFNKAKLKSRAILIQSIAERHRKAADKHPTTKLVWERLKTVFEPSSRARKAMLREKFHSLRIDVNEAMDDFIERVDSAAKDLETVNVKIDDDEKAFMHLNRCGAECFRVFINRIPEKALWCRRVKTSEKNEAYIARKDKEFKPKPDEAAQSSKKYADWICYRCKQPGHIARRCPNKPYKKNVAPDSSNVSTTMFRRPKERIF</sequence>
<dbReference type="PROSITE" id="PS50158">
    <property type="entry name" value="ZF_CCHC"/>
    <property type="match status" value="1"/>
</dbReference>
<evidence type="ECO:0000313" key="3">
    <source>
        <dbReference type="EnsemblMetazoa" id="SMAR002186-PA"/>
    </source>
</evidence>
<dbReference type="Pfam" id="PF00098">
    <property type="entry name" value="zf-CCHC"/>
    <property type="match status" value="1"/>
</dbReference>
<keyword evidence="4" id="KW-1185">Reference proteome</keyword>
<dbReference type="GO" id="GO:0003676">
    <property type="term" value="F:nucleic acid binding"/>
    <property type="evidence" value="ECO:0007669"/>
    <property type="project" value="InterPro"/>
</dbReference>
<dbReference type="Gene3D" id="4.10.60.10">
    <property type="entry name" value="Zinc finger, CCHC-type"/>
    <property type="match status" value="1"/>
</dbReference>
<feature type="domain" description="CCHC-type" evidence="2">
    <location>
        <begin position="260"/>
        <end position="275"/>
    </location>
</feature>
<dbReference type="PhylomeDB" id="T1IMI2"/>
<dbReference type="InterPro" id="IPR036875">
    <property type="entry name" value="Znf_CCHC_sf"/>
</dbReference>
<protein>
    <recommendedName>
        <fullName evidence="2">CCHC-type domain-containing protein</fullName>
    </recommendedName>
</protein>
<reference evidence="3" key="2">
    <citation type="submission" date="2015-02" db="UniProtKB">
        <authorList>
            <consortium name="EnsemblMetazoa"/>
        </authorList>
    </citation>
    <scope>IDENTIFICATION</scope>
</reference>
<proteinExistence type="predicted"/>
<keyword evidence="1" id="KW-0862">Zinc</keyword>
<dbReference type="AlphaFoldDB" id="T1IMI2"/>
<dbReference type="PANTHER" id="PTHR35317">
    <property type="entry name" value="OS04G0629600 PROTEIN"/>
    <property type="match status" value="1"/>
</dbReference>
<dbReference type="HOGENOM" id="CLU_922353_0_0_1"/>
<dbReference type="GO" id="GO:0008270">
    <property type="term" value="F:zinc ion binding"/>
    <property type="evidence" value="ECO:0007669"/>
    <property type="project" value="UniProtKB-KW"/>
</dbReference>
<evidence type="ECO:0000259" key="2">
    <source>
        <dbReference type="PROSITE" id="PS50158"/>
    </source>
</evidence>
<reference evidence="4" key="1">
    <citation type="submission" date="2011-05" db="EMBL/GenBank/DDBJ databases">
        <authorList>
            <person name="Richards S.R."/>
            <person name="Qu J."/>
            <person name="Jiang H."/>
            <person name="Jhangiani S.N."/>
            <person name="Agravi P."/>
            <person name="Goodspeed R."/>
            <person name="Gross S."/>
            <person name="Mandapat C."/>
            <person name="Jackson L."/>
            <person name="Mathew T."/>
            <person name="Pu L."/>
            <person name="Thornton R."/>
            <person name="Saada N."/>
            <person name="Wilczek-Boney K.B."/>
            <person name="Lee S."/>
            <person name="Kovar C."/>
            <person name="Wu Y."/>
            <person name="Scherer S.E."/>
            <person name="Worley K.C."/>
            <person name="Muzny D.M."/>
            <person name="Gibbs R."/>
        </authorList>
    </citation>
    <scope>NUCLEOTIDE SEQUENCE</scope>
    <source>
        <strain evidence="4">Brora</strain>
    </source>
</reference>
<evidence type="ECO:0000256" key="1">
    <source>
        <dbReference type="PROSITE-ProRule" id="PRU00047"/>
    </source>
</evidence>